<protein>
    <submittedName>
        <fullName evidence="2">Alpha-beta hydrolase superfamily lysophospholipase</fullName>
    </submittedName>
</protein>
<proteinExistence type="predicted"/>
<keyword evidence="3" id="KW-1185">Reference proteome</keyword>
<dbReference type="Pfam" id="PF12146">
    <property type="entry name" value="Hydrolase_4"/>
    <property type="match status" value="1"/>
</dbReference>
<sequence length="312" mass="36191">MNYRKTCSSFKSSNKVNDIAYYIYEPLCDIRGILQISHGMCEYIERYEEFIDYMASQGILVCGNDHLGHGNSIRSEDDLGYFAPENGWKHLVKDLKCLTDLVKEKYPFVPYFILGHSMGSFLLRAYIMEYGSELRGVIISGTGGPNPLAGFGEYLSKFMIKRKGQRYRSKLFNKIFFHGFNKGIREDLSTFSWLTHDTSIVTQYTNNLKCNYIFTLNGFHNLIKVQRLTTNRAWANSIPKDIPKLIISGDKDPVGNWGKGINYTYNSLLKANVVDVTLKLYKDGRHEMLNEINRYEVYDDIWKWMKQYISPL</sequence>
<dbReference type="Proteomes" id="UP000273083">
    <property type="component" value="Unassembled WGS sequence"/>
</dbReference>
<dbReference type="InterPro" id="IPR051044">
    <property type="entry name" value="MAG_DAG_Lipase"/>
</dbReference>
<evidence type="ECO:0000313" key="3">
    <source>
        <dbReference type="Proteomes" id="UP000273083"/>
    </source>
</evidence>
<gene>
    <name evidence="2" type="ORF">EDD66_10267</name>
</gene>
<dbReference type="SUPFAM" id="SSF53474">
    <property type="entry name" value="alpha/beta-Hydrolases"/>
    <property type="match status" value="1"/>
</dbReference>
<dbReference type="InterPro" id="IPR029058">
    <property type="entry name" value="AB_hydrolase_fold"/>
</dbReference>
<dbReference type="GO" id="GO:0016787">
    <property type="term" value="F:hydrolase activity"/>
    <property type="evidence" value="ECO:0007669"/>
    <property type="project" value="UniProtKB-KW"/>
</dbReference>
<evidence type="ECO:0000259" key="1">
    <source>
        <dbReference type="Pfam" id="PF12146"/>
    </source>
</evidence>
<comment type="caution">
    <text evidence="2">The sequence shown here is derived from an EMBL/GenBank/DDBJ whole genome shotgun (WGS) entry which is preliminary data.</text>
</comment>
<reference evidence="2 3" key="1">
    <citation type="submission" date="2018-11" db="EMBL/GenBank/DDBJ databases">
        <title>Genomic Encyclopedia of Type Strains, Phase IV (KMG-IV): sequencing the most valuable type-strain genomes for metagenomic binning, comparative biology and taxonomic classification.</title>
        <authorList>
            <person name="Goeker M."/>
        </authorList>
    </citation>
    <scope>NUCLEOTIDE SEQUENCE [LARGE SCALE GENOMIC DNA]</scope>
    <source>
        <strain evidence="2 3">DSM 26537</strain>
    </source>
</reference>
<name>A0A3N1XUY6_9FIRM</name>
<dbReference type="PANTHER" id="PTHR11614">
    <property type="entry name" value="PHOSPHOLIPASE-RELATED"/>
    <property type="match status" value="1"/>
</dbReference>
<organism evidence="2 3">
    <name type="scientific">Mobilisporobacter senegalensis</name>
    <dbReference type="NCBI Taxonomy" id="1329262"/>
    <lineage>
        <taxon>Bacteria</taxon>
        <taxon>Bacillati</taxon>
        <taxon>Bacillota</taxon>
        <taxon>Clostridia</taxon>
        <taxon>Lachnospirales</taxon>
        <taxon>Lachnospiraceae</taxon>
        <taxon>Mobilisporobacter</taxon>
    </lineage>
</organism>
<dbReference type="EMBL" id="RJVG01000002">
    <property type="protein sequence ID" value="ROR30416.1"/>
    <property type="molecule type" value="Genomic_DNA"/>
</dbReference>
<dbReference type="RefSeq" id="WP_123608124.1">
    <property type="nucleotide sequence ID" value="NZ_RJVG01000002.1"/>
</dbReference>
<evidence type="ECO:0000313" key="2">
    <source>
        <dbReference type="EMBL" id="ROR30416.1"/>
    </source>
</evidence>
<dbReference type="OrthoDB" id="9806902at2"/>
<accession>A0A3N1XUY6</accession>
<dbReference type="InterPro" id="IPR022742">
    <property type="entry name" value="Hydrolase_4"/>
</dbReference>
<dbReference type="AlphaFoldDB" id="A0A3N1XUY6"/>
<dbReference type="Gene3D" id="3.40.50.1820">
    <property type="entry name" value="alpha/beta hydrolase"/>
    <property type="match status" value="1"/>
</dbReference>
<keyword evidence="2" id="KW-0378">Hydrolase</keyword>
<feature type="domain" description="Serine aminopeptidase S33" evidence="1">
    <location>
        <begin position="30"/>
        <end position="292"/>
    </location>
</feature>